<dbReference type="Proteomes" id="UP000276133">
    <property type="component" value="Unassembled WGS sequence"/>
</dbReference>
<name>A0A3M7P5M0_BRAPC</name>
<keyword evidence="2" id="KW-1185">Reference proteome</keyword>
<comment type="caution">
    <text evidence="1">The sequence shown here is derived from an EMBL/GenBank/DDBJ whole genome shotgun (WGS) entry which is preliminary data.</text>
</comment>
<accession>A0A3M7P5M0</accession>
<dbReference type="EMBL" id="REGN01013345">
    <property type="protein sequence ID" value="RMZ94047.1"/>
    <property type="molecule type" value="Genomic_DNA"/>
</dbReference>
<dbReference type="AlphaFoldDB" id="A0A3M7P5M0"/>
<gene>
    <name evidence="1" type="ORF">BpHYR1_005599</name>
</gene>
<reference evidence="1 2" key="1">
    <citation type="journal article" date="2018" name="Sci. Rep.">
        <title>Genomic signatures of local adaptation to the degree of environmental predictability in rotifers.</title>
        <authorList>
            <person name="Franch-Gras L."/>
            <person name="Hahn C."/>
            <person name="Garcia-Roger E.M."/>
            <person name="Carmona M.J."/>
            <person name="Serra M."/>
            <person name="Gomez A."/>
        </authorList>
    </citation>
    <scope>NUCLEOTIDE SEQUENCE [LARGE SCALE GENOMIC DNA]</scope>
    <source>
        <strain evidence="1">HYR1</strain>
    </source>
</reference>
<proteinExistence type="predicted"/>
<organism evidence="1 2">
    <name type="scientific">Brachionus plicatilis</name>
    <name type="common">Marine rotifer</name>
    <name type="synonym">Brachionus muelleri</name>
    <dbReference type="NCBI Taxonomy" id="10195"/>
    <lineage>
        <taxon>Eukaryota</taxon>
        <taxon>Metazoa</taxon>
        <taxon>Spiralia</taxon>
        <taxon>Gnathifera</taxon>
        <taxon>Rotifera</taxon>
        <taxon>Eurotatoria</taxon>
        <taxon>Monogononta</taxon>
        <taxon>Pseudotrocha</taxon>
        <taxon>Ploima</taxon>
        <taxon>Brachionidae</taxon>
        <taxon>Brachionus</taxon>
    </lineage>
</organism>
<evidence type="ECO:0000313" key="1">
    <source>
        <dbReference type="EMBL" id="RMZ94047.1"/>
    </source>
</evidence>
<sequence length="76" mass="9007">MEALAVDALKNTKKTQFFFYFFPILKMEALAVDALKNTKKLHFVDTGSGCYERKIKLKKKHRYVSNSDFFHFLHME</sequence>
<protein>
    <submittedName>
        <fullName evidence="1">Uncharacterized protein</fullName>
    </submittedName>
</protein>
<evidence type="ECO:0000313" key="2">
    <source>
        <dbReference type="Proteomes" id="UP000276133"/>
    </source>
</evidence>